<dbReference type="AlphaFoldDB" id="A0A927F8G3"/>
<name>A0A927F8G3_9BACT</name>
<dbReference type="Pfam" id="PF16289">
    <property type="entry name" value="PIN_12"/>
    <property type="match status" value="1"/>
</dbReference>
<proteinExistence type="predicted"/>
<evidence type="ECO:0000313" key="3">
    <source>
        <dbReference type="Proteomes" id="UP000622317"/>
    </source>
</evidence>
<dbReference type="Proteomes" id="UP000622317">
    <property type="component" value="Unassembled WGS sequence"/>
</dbReference>
<sequence length="324" mass="37469">MHVFIDTNILLNFFHFTKDELSALGDVFASHERGAAKVHLTVQVRDEFRRNREKKISDALKKYKETVRSVQFPSFMKPYEQYTEIRSLSNKMQAASKELLEKLNEDISTKSLHADQLISKIFEESDFSSLPEEYYARAKARMDMGNPPGKNGSIGDAINWLILLDKVPETEDLHIISEDGDFYSILDDSKAHPFLIEEWKEKKNSELHTYRTLDSFLKARFDGIEFSYDSKKEELIDDLKCSGSFATTHYLIGKLEQFSYYSLSEVERILEAALENGQFGGIVTDYDVSDFLNRVAAPHLDRLRKKEHKEIIKDVIEEKSGRNE</sequence>
<accession>A0A927F8G3</accession>
<organism evidence="2 3">
    <name type="scientific">Pelagicoccus enzymogenes</name>
    <dbReference type="NCBI Taxonomy" id="2773457"/>
    <lineage>
        <taxon>Bacteria</taxon>
        <taxon>Pseudomonadati</taxon>
        <taxon>Verrucomicrobiota</taxon>
        <taxon>Opitutia</taxon>
        <taxon>Puniceicoccales</taxon>
        <taxon>Pelagicoccaceae</taxon>
        <taxon>Pelagicoccus</taxon>
    </lineage>
</organism>
<dbReference type="RefSeq" id="WP_191616788.1">
    <property type="nucleotide sequence ID" value="NZ_JACYFG010000011.1"/>
</dbReference>
<reference evidence="2" key="1">
    <citation type="submission" date="2020-09" db="EMBL/GenBank/DDBJ databases">
        <title>Pelagicoccus enzymogenes sp. nov. with an EPS production, isolated from marine sediment.</title>
        <authorList>
            <person name="Feng X."/>
        </authorList>
    </citation>
    <scope>NUCLEOTIDE SEQUENCE</scope>
    <source>
        <strain evidence="2">NFK12</strain>
    </source>
</reference>
<keyword evidence="3" id="KW-1185">Reference proteome</keyword>
<protein>
    <submittedName>
        <fullName evidence="2">DUF4935 domain-containing protein</fullName>
    </submittedName>
</protein>
<dbReference type="EMBL" id="JACYFG010000011">
    <property type="protein sequence ID" value="MBD5779651.1"/>
    <property type="molecule type" value="Genomic_DNA"/>
</dbReference>
<comment type="caution">
    <text evidence="2">The sequence shown here is derived from an EMBL/GenBank/DDBJ whole genome shotgun (WGS) entry which is preliminary data.</text>
</comment>
<evidence type="ECO:0000259" key="1">
    <source>
        <dbReference type="Pfam" id="PF16289"/>
    </source>
</evidence>
<dbReference type="InterPro" id="IPR032557">
    <property type="entry name" value="DUF4935"/>
</dbReference>
<feature type="domain" description="DUF4935" evidence="1">
    <location>
        <begin position="3"/>
        <end position="182"/>
    </location>
</feature>
<evidence type="ECO:0000313" key="2">
    <source>
        <dbReference type="EMBL" id="MBD5779651.1"/>
    </source>
</evidence>
<gene>
    <name evidence="2" type="ORF">IEN85_09105</name>
</gene>